<evidence type="ECO:0000313" key="2">
    <source>
        <dbReference type="EMBL" id="ELR12244.1"/>
    </source>
</evidence>
<name>L8GHC5_ACACF</name>
<organism evidence="2 3">
    <name type="scientific">Acanthamoeba castellanii (strain ATCC 30010 / Neff)</name>
    <dbReference type="NCBI Taxonomy" id="1257118"/>
    <lineage>
        <taxon>Eukaryota</taxon>
        <taxon>Amoebozoa</taxon>
        <taxon>Discosea</taxon>
        <taxon>Longamoebia</taxon>
        <taxon>Centramoebida</taxon>
        <taxon>Acanthamoebidae</taxon>
        <taxon>Acanthamoeba</taxon>
    </lineage>
</organism>
<dbReference type="RefSeq" id="XP_004334257.1">
    <property type="nucleotide sequence ID" value="XM_004334209.1"/>
</dbReference>
<feature type="compositionally biased region" description="Basic and acidic residues" evidence="1">
    <location>
        <begin position="191"/>
        <end position="205"/>
    </location>
</feature>
<feature type="region of interest" description="Disordered" evidence="1">
    <location>
        <begin position="354"/>
        <end position="456"/>
    </location>
</feature>
<protein>
    <submittedName>
        <fullName evidence="2">Uncharacterized protein</fullName>
    </submittedName>
</protein>
<dbReference type="EMBL" id="KB008123">
    <property type="protein sequence ID" value="ELR12244.1"/>
    <property type="molecule type" value="Genomic_DNA"/>
</dbReference>
<feature type="compositionally biased region" description="Basic and acidic residues" evidence="1">
    <location>
        <begin position="392"/>
        <end position="410"/>
    </location>
</feature>
<reference evidence="2 3" key="1">
    <citation type="journal article" date="2013" name="Genome Biol.">
        <title>Genome of Acanthamoeba castellanii highlights extensive lateral gene transfer and early evolution of tyrosine kinase signaling.</title>
        <authorList>
            <person name="Clarke M."/>
            <person name="Lohan A.J."/>
            <person name="Liu B."/>
            <person name="Lagkouvardos I."/>
            <person name="Roy S."/>
            <person name="Zafar N."/>
            <person name="Bertelli C."/>
            <person name="Schilde C."/>
            <person name="Kianianmomeni A."/>
            <person name="Burglin T.R."/>
            <person name="Frech C."/>
            <person name="Turcotte B."/>
            <person name="Kopec K.O."/>
            <person name="Synnott J.M."/>
            <person name="Choo C."/>
            <person name="Paponov I."/>
            <person name="Finkler A."/>
            <person name="Soon Heng Tan C."/>
            <person name="Hutchins A.P."/>
            <person name="Weinmeier T."/>
            <person name="Rattei T."/>
            <person name="Chu J.S."/>
            <person name="Gimenez G."/>
            <person name="Irimia M."/>
            <person name="Rigden D.J."/>
            <person name="Fitzpatrick D.A."/>
            <person name="Lorenzo-Morales J."/>
            <person name="Bateman A."/>
            <person name="Chiu C.H."/>
            <person name="Tang P."/>
            <person name="Hegemann P."/>
            <person name="Fromm H."/>
            <person name="Raoult D."/>
            <person name="Greub G."/>
            <person name="Miranda-Saavedra D."/>
            <person name="Chen N."/>
            <person name="Nash P."/>
            <person name="Ginger M.L."/>
            <person name="Horn M."/>
            <person name="Schaap P."/>
            <person name="Caler L."/>
            <person name="Loftus B."/>
        </authorList>
    </citation>
    <scope>NUCLEOTIDE SEQUENCE [LARGE SCALE GENOMIC DNA]</scope>
    <source>
        <strain evidence="2 3">Neff</strain>
    </source>
</reference>
<gene>
    <name evidence="2" type="ORF">ACA1_027010</name>
</gene>
<dbReference type="Proteomes" id="UP000011083">
    <property type="component" value="Unassembled WGS sequence"/>
</dbReference>
<keyword evidence="3" id="KW-1185">Reference proteome</keyword>
<dbReference type="VEuPathDB" id="AmoebaDB:ACA1_027010"/>
<dbReference type="SUPFAM" id="SSF54928">
    <property type="entry name" value="RNA-binding domain, RBD"/>
    <property type="match status" value="1"/>
</dbReference>
<dbReference type="GO" id="GO:0003676">
    <property type="term" value="F:nucleic acid binding"/>
    <property type="evidence" value="ECO:0007669"/>
    <property type="project" value="InterPro"/>
</dbReference>
<proteinExistence type="predicted"/>
<dbReference type="KEGG" id="acan:ACA1_027010"/>
<dbReference type="GeneID" id="14912732"/>
<accession>L8GHC5</accession>
<dbReference type="InterPro" id="IPR035979">
    <property type="entry name" value="RBD_domain_sf"/>
</dbReference>
<evidence type="ECO:0000313" key="3">
    <source>
        <dbReference type="Proteomes" id="UP000011083"/>
    </source>
</evidence>
<feature type="region of interest" description="Disordered" evidence="1">
    <location>
        <begin position="166"/>
        <end position="229"/>
    </location>
</feature>
<dbReference type="InterPro" id="IPR012677">
    <property type="entry name" value="Nucleotide-bd_a/b_plait_sf"/>
</dbReference>
<dbReference type="Gene3D" id="3.30.70.330">
    <property type="match status" value="1"/>
</dbReference>
<dbReference type="AlphaFoldDB" id="L8GHC5"/>
<feature type="region of interest" description="Disordered" evidence="1">
    <location>
        <begin position="126"/>
        <end position="153"/>
    </location>
</feature>
<sequence length="518" mass="57883">MGGNDFDFAGEGGMHTTCSEDEEELKFLTPAFANWADQVEYEEAQLLAETGERLTLTWEEIASELESCDQHLQLNSTAYYSLPRFESIRNGRGASYSRSPTPKVLASAYRGDEDDELGEYVAMIKAAKARRDRPQRGLPPPRTAKRGEAAKSSSFAIDEAFHAAAAVRRAAQKGGGATQPPRGTKRKSRSRSLDTENDRAADDKKTKKAAAKNSQHQLQKQMKEVKKREKAASEAGRKLFVGGIVFADLEDDTEAREVRCPEEAALLAEVRREVFVDVVLGAFGEIDSIKAEWDERYCHVVYGSRDAAERAFAGLSDHQERRRLCQVEAAALLREEGLPEAAAPLPNFYVRWPKDDPIRCPATPGHRRDRESVATTCSRRRSAEKMSGGGERAQEQQHSTEDEGERLPEEEKNESEEESSRAATDNGAREGRERRVDTKEQEREAEEEERHNSKASTATVNAWTLMRDRLALQLCVGVASLAKVRNRTHHHHHHGPSALVLCLFTLYRVSILPCVVLR</sequence>
<evidence type="ECO:0000256" key="1">
    <source>
        <dbReference type="SAM" id="MobiDB-lite"/>
    </source>
</evidence>
<feature type="compositionally biased region" description="Basic and acidic residues" evidence="1">
    <location>
        <begin position="427"/>
        <end position="452"/>
    </location>
</feature>